<evidence type="ECO:0000313" key="1">
    <source>
        <dbReference type="EMBL" id="JAH52915.1"/>
    </source>
</evidence>
<sequence>MSMLSVSQYLKSTFHRQYYYIFPCIYK</sequence>
<reference evidence="1" key="2">
    <citation type="journal article" date="2015" name="Fish Shellfish Immunol.">
        <title>Early steps in the European eel (Anguilla anguilla)-Vibrio vulnificus interaction in the gills: Role of the RtxA13 toxin.</title>
        <authorList>
            <person name="Callol A."/>
            <person name="Pajuelo D."/>
            <person name="Ebbesson L."/>
            <person name="Teles M."/>
            <person name="MacKenzie S."/>
            <person name="Amaro C."/>
        </authorList>
    </citation>
    <scope>NUCLEOTIDE SEQUENCE</scope>
</reference>
<dbReference type="AlphaFoldDB" id="A0A0E9TJ52"/>
<protein>
    <submittedName>
        <fullName evidence="1">Uncharacterized protein</fullName>
    </submittedName>
</protein>
<reference evidence="1" key="1">
    <citation type="submission" date="2014-11" db="EMBL/GenBank/DDBJ databases">
        <authorList>
            <person name="Amaro Gonzalez C."/>
        </authorList>
    </citation>
    <scope>NUCLEOTIDE SEQUENCE</scope>
</reference>
<dbReference type="EMBL" id="GBXM01055662">
    <property type="protein sequence ID" value="JAH52915.1"/>
    <property type="molecule type" value="Transcribed_RNA"/>
</dbReference>
<organism evidence="1">
    <name type="scientific">Anguilla anguilla</name>
    <name type="common">European freshwater eel</name>
    <name type="synonym">Muraena anguilla</name>
    <dbReference type="NCBI Taxonomy" id="7936"/>
    <lineage>
        <taxon>Eukaryota</taxon>
        <taxon>Metazoa</taxon>
        <taxon>Chordata</taxon>
        <taxon>Craniata</taxon>
        <taxon>Vertebrata</taxon>
        <taxon>Euteleostomi</taxon>
        <taxon>Actinopterygii</taxon>
        <taxon>Neopterygii</taxon>
        <taxon>Teleostei</taxon>
        <taxon>Anguilliformes</taxon>
        <taxon>Anguillidae</taxon>
        <taxon>Anguilla</taxon>
    </lineage>
</organism>
<name>A0A0E9TJ52_ANGAN</name>
<accession>A0A0E9TJ52</accession>
<proteinExistence type="predicted"/>